<gene>
    <name evidence="2" type="ORF">M408DRAFT_329274</name>
</gene>
<evidence type="ECO:0000313" key="3">
    <source>
        <dbReference type="Proteomes" id="UP000054097"/>
    </source>
</evidence>
<evidence type="ECO:0000313" key="2">
    <source>
        <dbReference type="EMBL" id="KIM28840.1"/>
    </source>
</evidence>
<dbReference type="EMBL" id="KN824291">
    <property type="protein sequence ID" value="KIM28840.1"/>
    <property type="molecule type" value="Genomic_DNA"/>
</dbReference>
<dbReference type="AlphaFoldDB" id="A0A0C3AWE0"/>
<organism evidence="2 3">
    <name type="scientific">Serendipita vermifera MAFF 305830</name>
    <dbReference type="NCBI Taxonomy" id="933852"/>
    <lineage>
        <taxon>Eukaryota</taxon>
        <taxon>Fungi</taxon>
        <taxon>Dikarya</taxon>
        <taxon>Basidiomycota</taxon>
        <taxon>Agaricomycotina</taxon>
        <taxon>Agaricomycetes</taxon>
        <taxon>Sebacinales</taxon>
        <taxon>Serendipitaceae</taxon>
        <taxon>Serendipita</taxon>
    </lineage>
</organism>
<proteinExistence type="predicted"/>
<sequence>METTNVKFLTEVQERRIMTYVEEKALDINRAFQKRHMLSSKLRTLPDYISAIRVLIFDLVMVISPMVPSGELRVSLLLRLTADLLDAAPGYAASISPDENDEDMSTSGGSGGSETGDAGTKYPLVELFDILHELDNAWAAVLSCQVWNNESQTGEDVMLSVVDTENQVDAMEHDASSVSGDIVASEHGIKLYAPSDTESTRLRSMILAGMSAIEDWLDEGQVPDVAKEPFEQCFDLTLSFLGEESNEASFVPDGFVGCGATSK</sequence>
<dbReference type="Proteomes" id="UP000054097">
    <property type="component" value="Unassembled WGS sequence"/>
</dbReference>
<feature type="region of interest" description="Disordered" evidence="1">
    <location>
        <begin position="92"/>
        <end position="117"/>
    </location>
</feature>
<name>A0A0C3AWE0_SERVB</name>
<dbReference type="OrthoDB" id="2574879at2759"/>
<keyword evidence="3" id="KW-1185">Reference proteome</keyword>
<dbReference type="HOGENOM" id="CLU_1058312_0_0_1"/>
<reference evidence="3" key="2">
    <citation type="submission" date="2015-01" db="EMBL/GenBank/DDBJ databases">
        <title>Evolutionary Origins and Diversification of the Mycorrhizal Mutualists.</title>
        <authorList>
            <consortium name="DOE Joint Genome Institute"/>
            <consortium name="Mycorrhizal Genomics Consortium"/>
            <person name="Kohler A."/>
            <person name="Kuo A."/>
            <person name="Nagy L.G."/>
            <person name="Floudas D."/>
            <person name="Copeland A."/>
            <person name="Barry K.W."/>
            <person name="Cichocki N."/>
            <person name="Veneault-Fourrey C."/>
            <person name="LaButti K."/>
            <person name="Lindquist E.A."/>
            <person name="Lipzen A."/>
            <person name="Lundell T."/>
            <person name="Morin E."/>
            <person name="Murat C."/>
            <person name="Riley R."/>
            <person name="Ohm R."/>
            <person name="Sun H."/>
            <person name="Tunlid A."/>
            <person name="Henrissat B."/>
            <person name="Grigoriev I.V."/>
            <person name="Hibbett D.S."/>
            <person name="Martin F."/>
        </authorList>
    </citation>
    <scope>NUCLEOTIDE SEQUENCE [LARGE SCALE GENOMIC DNA]</scope>
    <source>
        <strain evidence="3">MAFF 305830</strain>
    </source>
</reference>
<accession>A0A0C3AWE0</accession>
<protein>
    <submittedName>
        <fullName evidence="2">Uncharacterized protein</fullName>
    </submittedName>
</protein>
<evidence type="ECO:0000256" key="1">
    <source>
        <dbReference type="SAM" id="MobiDB-lite"/>
    </source>
</evidence>
<reference evidence="2 3" key="1">
    <citation type="submission" date="2014-04" db="EMBL/GenBank/DDBJ databases">
        <authorList>
            <consortium name="DOE Joint Genome Institute"/>
            <person name="Kuo A."/>
            <person name="Zuccaro A."/>
            <person name="Kohler A."/>
            <person name="Nagy L.G."/>
            <person name="Floudas D."/>
            <person name="Copeland A."/>
            <person name="Barry K.W."/>
            <person name="Cichocki N."/>
            <person name="Veneault-Fourrey C."/>
            <person name="LaButti K."/>
            <person name="Lindquist E.A."/>
            <person name="Lipzen A."/>
            <person name="Lundell T."/>
            <person name="Morin E."/>
            <person name="Murat C."/>
            <person name="Sun H."/>
            <person name="Tunlid A."/>
            <person name="Henrissat B."/>
            <person name="Grigoriev I.V."/>
            <person name="Hibbett D.S."/>
            <person name="Martin F."/>
            <person name="Nordberg H.P."/>
            <person name="Cantor M.N."/>
            <person name="Hua S.X."/>
        </authorList>
    </citation>
    <scope>NUCLEOTIDE SEQUENCE [LARGE SCALE GENOMIC DNA]</scope>
    <source>
        <strain evidence="2 3">MAFF 305830</strain>
    </source>
</reference>